<comment type="caution">
    <text evidence="7">The sequence shown here is derived from an EMBL/GenBank/DDBJ whole genome shotgun (WGS) entry which is preliminary data.</text>
</comment>
<evidence type="ECO:0000256" key="4">
    <source>
        <dbReference type="PROSITE-ProRule" id="PRU00703"/>
    </source>
</evidence>
<proteinExistence type="inferred from homology"/>
<accession>A0A542XQM7</accession>
<dbReference type="CDD" id="cd01561">
    <property type="entry name" value="CBS_like"/>
    <property type="match status" value="1"/>
</dbReference>
<dbReference type="InterPro" id="IPR050214">
    <property type="entry name" value="Cys_Synth/Cystath_Beta-Synth"/>
</dbReference>
<dbReference type="GeneID" id="93772545"/>
<reference evidence="7 8" key="1">
    <citation type="submission" date="2019-06" db="EMBL/GenBank/DDBJ databases">
        <title>Sequencing the genomes of 1000 actinobacteria strains.</title>
        <authorList>
            <person name="Klenk H.-P."/>
        </authorList>
    </citation>
    <scope>NUCLEOTIDE SEQUENCE [LARGE SCALE GENOMIC DNA]</scope>
    <source>
        <strain evidence="7 8">DSM 44819</strain>
    </source>
</reference>
<dbReference type="PROSITE" id="PS51371">
    <property type="entry name" value="CBS"/>
    <property type="match status" value="1"/>
</dbReference>
<evidence type="ECO:0000313" key="6">
    <source>
        <dbReference type="EMBL" id="GIM86581.1"/>
    </source>
</evidence>
<dbReference type="FunFam" id="3.40.50.1100:FF:000003">
    <property type="entry name" value="Cystathionine beta-synthase"/>
    <property type="match status" value="1"/>
</dbReference>
<dbReference type="GO" id="GO:0006535">
    <property type="term" value="P:cysteine biosynthetic process from serine"/>
    <property type="evidence" value="ECO:0007669"/>
    <property type="project" value="InterPro"/>
</dbReference>
<dbReference type="Proteomes" id="UP000677457">
    <property type="component" value="Unassembled WGS sequence"/>
</dbReference>
<dbReference type="GO" id="GO:0016765">
    <property type="term" value="F:transferase activity, transferring alkyl or aryl (other than methyl) groups"/>
    <property type="evidence" value="ECO:0007669"/>
    <property type="project" value="UniProtKB-ARBA"/>
</dbReference>
<dbReference type="InterPro" id="IPR000644">
    <property type="entry name" value="CBS_dom"/>
</dbReference>
<dbReference type="InterPro" id="IPR046342">
    <property type="entry name" value="CBS_dom_sf"/>
</dbReference>
<gene>
    <name evidence="7" type="ORF">FB564_3339</name>
    <name evidence="6" type="ORF">Sar04_33170</name>
</gene>
<dbReference type="Gene3D" id="3.10.580.10">
    <property type="entry name" value="CBS-domain"/>
    <property type="match status" value="1"/>
</dbReference>
<evidence type="ECO:0000259" key="5">
    <source>
        <dbReference type="PROSITE" id="PS51371"/>
    </source>
</evidence>
<dbReference type="Gene3D" id="3.40.50.1100">
    <property type="match status" value="2"/>
</dbReference>
<dbReference type="RefSeq" id="WP_142116518.1">
    <property type="nucleotide sequence ID" value="NZ_BOQM01000026.1"/>
</dbReference>
<dbReference type="Pfam" id="PF00291">
    <property type="entry name" value="PALP"/>
    <property type="match status" value="1"/>
</dbReference>
<dbReference type="PANTHER" id="PTHR10314">
    <property type="entry name" value="CYSTATHIONINE BETA-SYNTHASE"/>
    <property type="match status" value="1"/>
</dbReference>
<evidence type="ECO:0000256" key="3">
    <source>
        <dbReference type="ARBA" id="ARBA00022898"/>
    </source>
</evidence>
<dbReference type="Proteomes" id="UP000315983">
    <property type="component" value="Unassembled WGS sequence"/>
</dbReference>
<dbReference type="InterPro" id="IPR001216">
    <property type="entry name" value="P-phosphate_BS"/>
</dbReference>
<dbReference type="SMART" id="SM00116">
    <property type="entry name" value="CBS"/>
    <property type="match status" value="2"/>
</dbReference>
<keyword evidence="3" id="KW-0663">Pyridoxal phosphate</keyword>
<dbReference type="EMBL" id="VFOL01000001">
    <property type="protein sequence ID" value="TQL38155.1"/>
    <property type="molecule type" value="Genomic_DNA"/>
</dbReference>
<comment type="cofactor">
    <cofactor evidence="1">
        <name>pyridoxal 5'-phosphate</name>
        <dbReference type="ChEBI" id="CHEBI:597326"/>
    </cofactor>
</comment>
<dbReference type="CDD" id="cd02205">
    <property type="entry name" value="CBS_pair_SF"/>
    <property type="match status" value="1"/>
</dbReference>
<dbReference type="PROSITE" id="PS00901">
    <property type="entry name" value="CYS_SYNTHASE"/>
    <property type="match status" value="1"/>
</dbReference>
<reference evidence="6 9" key="2">
    <citation type="submission" date="2021-03" db="EMBL/GenBank/DDBJ databases">
        <title>Whole genome shotgun sequence of Salinispora arenicola NBRC 105043.</title>
        <authorList>
            <person name="Komaki H."/>
            <person name="Tamura T."/>
        </authorList>
    </citation>
    <scope>NUCLEOTIDE SEQUENCE [LARGE SCALE GENOMIC DNA]</scope>
    <source>
        <strain evidence="6 9">NBRC 105043</strain>
    </source>
</reference>
<keyword evidence="4" id="KW-0129">CBS domain</keyword>
<evidence type="ECO:0000313" key="9">
    <source>
        <dbReference type="Proteomes" id="UP000677457"/>
    </source>
</evidence>
<dbReference type="AlphaFoldDB" id="A0A542XQM7"/>
<evidence type="ECO:0000313" key="8">
    <source>
        <dbReference type="Proteomes" id="UP000315983"/>
    </source>
</evidence>
<comment type="similarity">
    <text evidence="2">Belongs to the cysteine synthase/cystathionine beta-synthase family.</text>
</comment>
<keyword evidence="9" id="KW-1185">Reference proteome</keyword>
<protein>
    <submittedName>
        <fullName evidence="7">Cystathionine beta-synthase</fullName>
    </submittedName>
</protein>
<name>A0A542XQM7_SALAC</name>
<dbReference type="InterPro" id="IPR001926">
    <property type="entry name" value="TrpB-like_PALP"/>
</dbReference>
<evidence type="ECO:0000256" key="1">
    <source>
        <dbReference type="ARBA" id="ARBA00001933"/>
    </source>
</evidence>
<organism evidence="7 8">
    <name type="scientific">Salinispora arenicola</name>
    <dbReference type="NCBI Taxonomy" id="168697"/>
    <lineage>
        <taxon>Bacteria</taxon>
        <taxon>Bacillati</taxon>
        <taxon>Actinomycetota</taxon>
        <taxon>Actinomycetes</taxon>
        <taxon>Micromonosporales</taxon>
        <taxon>Micromonosporaceae</taxon>
        <taxon>Salinispora</taxon>
    </lineage>
</organism>
<dbReference type="SUPFAM" id="SSF54631">
    <property type="entry name" value="CBS-domain pair"/>
    <property type="match status" value="1"/>
</dbReference>
<feature type="domain" description="CBS" evidence="5">
    <location>
        <begin position="334"/>
        <end position="397"/>
    </location>
</feature>
<dbReference type="SUPFAM" id="SSF53686">
    <property type="entry name" value="Tryptophan synthase beta subunit-like PLP-dependent enzymes"/>
    <property type="match status" value="1"/>
</dbReference>
<dbReference type="EMBL" id="BOQM01000026">
    <property type="protein sequence ID" value="GIM86581.1"/>
    <property type="molecule type" value="Genomic_DNA"/>
</dbReference>
<sequence>MKYHESIVDLIGDTPLVRLNRITAGLAPLVLAKLESLNPGGSAKDRIALRMVAEAEAAGQLRPGGVIVEPTSGNTGVGLALVAQARGYRCVFTCPDKVAEEKRALLRGYGAEVVVCPSTVPPEHPDSYRSVAARLATEIPGGYSPNQYANQANPDSHYYGTGPEIWAQTDGRITHLVAGIGTGGTISGIGQYLKEVSGGRVRIIGADPEGSVYSGTRARPYLVEGVGQPSLPGSYDPSVPDGVLAVSDRESVLYARRLAREEGILAGGSSGMAVAAAVRLARRCQPQDVIVVVVPDTGRGYLSKVFDEGWVRRHGFIADPTSARCLGAALDTVTDRAAAVVVHPQETVAGALKVMADTRLRHLPVTAAEPPIRLAEVSGTVSESSLAHLLATGAVAVHDAIGPIVDPPLPQAGAGEALDDVLGRLRAAGALLVLDGGLLRGVVTAREVAALLRRTQTEDDRP</sequence>
<dbReference type="FunFam" id="3.40.50.1100:FF:000118">
    <property type="entry name" value="Related to CYS4-cystathionine beta-synthase"/>
    <property type="match status" value="1"/>
</dbReference>
<evidence type="ECO:0000256" key="2">
    <source>
        <dbReference type="ARBA" id="ARBA00007103"/>
    </source>
</evidence>
<dbReference type="InterPro" id="IPR036052">
    <property type="entry name" value="TrpB-like_PALP_sf"/>
</dbReference>
<evidence type="ECO:0000313" key="7">
    <source>
        <dbReference type="EMBL" id="TQL38155.1"/>
    </source>
</evidence>